<keyword evidence="1" id="KW-1133">Transmembrane helix</keyword>
<keyword evidence="1" id="KW-0812">Transmembrane</keyword>
<organism evidence="2 3">
    <name type="scientific">Saccoglossus kowalevskii</name>
    <name type="common">Acorn worm</name>
    <dbReference type="NCBI Taxonomy" id="10224"/>
    <lineage>
        <taxon>Eukaryota</taxon>
        <taxon>Metazoa</taxon>
        <taxon>Hemichordata</taxon>
        <taxon>Enteropneusta</taxon>
        <taxon>Harrimaniidae</taxon>
        <taxon>Saccoglossus</taxon>
    </lineage>
</organism>
<evidence type="ECO:0000313" key="3">
    <source>
        <dbReference type="RefSeq" id="XP_002736413.1"/>
    </source>
</evidence>
<dbReference type="InterPro" id="IPR008699">
    <property type="entry name" value="NDUFB8"/>
</dbReference>
<dbReference type="Proteomes" id="UP000694865">
    <property type="component" value="Unplaced"/>
</dbReference>
<evidence type="ECO:0000313" key="2">
    <source>
        <dbReference type="Proteomes" id="UP000694865"/>
    </source>
</evidence>
<gene>
    <name evidence="3" type="primary">LOC100368377</name>
</gene>
<proteinExistence type="predicted"/>
<accession>A0ABM0GSI0</accession>
<keyword evidence="1" id="KW-0472">Membrane</keyword>
<sequence>MASQLCRAVSKLRPALLVNRGAVALQTGNRMLSKDEMPGPYPRTPAERARAAKKYNMRVEDYEPYPDDGTGWGDYPKLSSNHVSSRSNWDDWDFPEIRRNYGDVYHIDEDIMWRNRPFWDKQTNPPFKIMAAQLFGFLTAIGVLFYLGSRYINFRPVAPKQYPYNNLYLEKGGDPEKMPEPVKHYEF</sequence>
<feature type="transmembrane region" description="Helical" evidence="1">
    <location>
        <begin position="127"/>
        <end position="147"/>
    </location>
</feature>
<keyword evidence="2" id="KW-1185">Reference proteome</keyword>
<dbReference type="Pfam" id="PF05821">
    <property type="entry name" value="NDUF_B8"/>
    <property type="match status" value="1"/>
</dbReference>
<name>A0ABM0GSI0_SACKO</name>
<dbReference type="GeneID" id="100368377"/>
<dbReference type="PANTHER" id="PTHR12840:SF1">
    <property type="entry name" value="NADH DEHYDROGENASE [UBIQUINONE] 1 BETA SUBCOMPLEX SUBUNIT 8, MITOCHONDRIAL"/>
    <property type="match status" value="1"/>
</dbReference>
<reference evidence="3" key="1">
    <citation type="submission" date="2025-08" db="UniProtKB">
        <authorList>
            <consortium name="RefSeq"/>
        </authorList>
    </citation>
    <scope>IDENTIFICATION</scope>
    <source>
        <tissue evidence="3">Testes</tissue>
    </source>
</reference>
<dbReference type="PANTHER" id="PTHR12840">
    <property type="entry name" value="NADH-UBIQUINONE OXIDOREDUCTASE ASHI SUBUNIT"/>
    <property type="match status" value="1"/>
</dbReference>
<dbReference type="RefSeq" id="XP_002736413.1">
    <property type="nucleotide sequence ID" value="XM_002736367.2"/>
</dbReference>
<evidence type="ECO:0000256" key="1">
    <source>
        <dbReference type="SAM" id="Phobius"/>
    </source>
</evidence>
<protein>
    <submittedName>
        <fullName evidence="3">NADH dehydrogenase [ubiquinone] 1 beta subcomplex subunit 8, mitochondrial-like</fullName>
    </submittedName>
</protein>